<dbReference type="PANTHER" id="PTHR48106:SF8">
    <property type="entry name" value="OS02G0805600 PROTEIN"/>
    <property type="match status" value="1"/>
</dbReference>
<dbReference type="GO" id="GO:0016651">
    <property type="term" value="F:oxidoreductase activity, acting on NAD(P)H"/>
    <property type="evidence" value="ECO:0007669"/>
    <property type="project" value="TreeGrafter"/>
</dbReference>
<dbReference type="RefSeq" id="WP_072068165.1">
    <property type="nucleotide sequence ID" value="NZ_CP047344.1"/>
</dbReference>
<keyword evidence="5" id="KW-1185">Reference proteome</keyword>
<dbReference type="InterPro" id="IPR013149">
    <property type="entry name" value="ADH-like_C"/>
</dbReference>
<dbReference type="PANTHER" id="PTHR48106">
    <property type="entry name" value="QUINONE OXIDOREDUCTASE PIG3-RELATED"/>
    <property type="match status" value="1"/>
</dbReference>
<evidence type="ECO:0000256" key="2">
    <source>
        <dbReference type="ARBA" id="ARBA00023002"/>
    </source>
</evidence>
<dbReference type="InterPro" id="IPR020843">
    <property type="entry name" value="ER"/>
</dbReference>
<evidence type="ECO:0000256" key="1">
    <source>
        <dbReference type="ARBA" id="ARBA00022857"/>
    </source>
</evidence>
<dbReference type="Proteomes" id="UP000503287">
    <property type="component" value="Chromosome"/>
</dbReference>
<dbReference type="SUPFAM" id="SSF51735">
    <property type="entry name" value="NAD(P)-binding Rossmann-fold domains"/>
    <property type="match status" value="1"/>
</dbReference>
<evidence type="ECO:0000313" key="5">
    <source>
        <dbReference type="Proteomes" id="UP000503287"/>
    </source>
</evidence>
<sequence>MMNTVLPANMLEIAIIEPGDIDKLQAKISSIPSLPPHYLLIKVAASGVNRPDIFQRQGSYPPPEDASPIPGLEVAGEVVALGEGCTKWQLGDRVCALVAGGGYAQYCIAHEDIALPSMNLTDIEAAALPENFFTVWANLFQLGKLKQGESVLIHGGTSGIGSTAIMLAHAIGATIYTTVGSEEKKEVAYKIGADYVINYKQADFAKEIPILTQGKGVDVVLDIIGGDYVEKNYQVASKFGRIIQVGMMKGMPKNVNMMPMMIKRLIHTGSTMRSRSVEEKAYIAQELKQHVWPLITEGKVKPIINAIFPLTEAGKAHQLMESGDLIGKVMLENTTYNVNDSN</sequence>
<gene>
    <name evidence="4" type="ORF">GTH24_09850</name>
</gene>
<keyword evidence="1" id="KW-0521">NADP</keyword>
<evidence type="ECO:0000259" key="3">
    <source>
        <dbReference type="SMART" id="SM00829"/>
    </source>
</evidence>
<dbReference type="GO" id="GO:0070402">
    <property type="term" value="F:NADPH binding"/>
    <property type="evidence" value="ECO:0007669"/>
    <property type="project" value="TreeGrafter"/>
</dbReference>
<dbReference type="Gene3D" id="3.40.50.720">
    <property type="entry name" value="NAD(P)-binding Rossmann-like Domain"/>
    <property type="match status" value="1"/>
</dbReference>
<dbReference type="EMBL" id="CP047344">
    <property type="protein sequence ID" value="QIF94177.1"/>
    <property type="molecule type" value="Genomic_DNA"/>
</dbReference>
<proteinExistence type="predicted"/>
<dbReference type="Pfam" id="PF00107">
    <property type="entry name" value="ADH_zinc_N"/>
    <property type="match status" value="1"/>
</dbReference>
<dbReference type="InterPro" id="IPR011032">
    <property type="entry name" value="GroES-like_sf"/>
</dbReference>
<dbReference type="Pfam" id="PF08240">
    <property type="entry name" value="ADH_N"/>
    <property type="match status" value="1"/>
</dbReference>
<keyword evidence="2" id="KW-0560">Oxidoreductase</keyword>
<feature type="domain" description="Enoyl reductase (ER)" evidence="3">
    <location>
        <begin position="19"/>
        <end position="331"/>
    </location>
</feature>
<name>A0A6G6SIB5_PROVU</name>
<dbReference type="InterPro" id="IPR013154">
    <property type="entry name" value="ADH-like_N"/>
</dbReference>
<dbReference type="SUPFAM" id="SSF50129">
    <property type="entry name" value="GroES-like"/>
    <property type="match status" value="1"/>
</dbReference>
<protein>
    <submittedName>
        <fullName evidence="4">Zinc-binding dehydrogenase</fullName>
    </submittedName>
</protein>
<dbReference type="InterPro" id="IPR014189">
    <property type="entry name" value="Quinone_OxRdtase_PIG3"/>
</dbReference>
<evidence type="ECO:0000313" key="4">
    <source>
        <dbReference type="EMBL" id="QIF94177.1"/>
    </source>
</evidence>
<dbReference type="NCBIfam" id="TIGR02824">
    <property type="entry name" value="quinone_pig3"/>
    <property type="match status" value="1"/>
</dbReference>
<dbReference type="InterPro" id="IPR036291">
    <property type="entry name" value="NAD(P)-bd_dom_sf"/>
</dbReference>
<dbReference type="AlphaFoldDB" id="A0A6G6SIB5"/>
<reference evidence="4 5" key="1">
    <citation type="submission" date="2020-01" db="EMBL/GenBank/DDBJ databases">
        <title>The genomic epidemiology of tigecycline resistance gene tet(X) variants in a swine farm in China.</title>
        <authorList>
            <person name="Peng K."/>
            <person name="Li R."/>
        </authorList>
    </citation>
    <scope>NUCLEOTIDE SEQUENCE [LARGE SCALE GENOMIC DNA]</scope>
    <source>
        <strain evidence="4 5">ZN3</strain>
    </source>
</reference>
<organism evidence="4 5">
    <name type="scientific">Proteus vulgaris</name>
    <dbReference type="NCBI Taxonomy" id="585"/>
    <lineage>
        <taxon>Bacteria</taxon>
        <taxon>Pseudomonadati</taxon>
        <taxon>Pseudomonadota</taxon>
        <taxon>Gammaproteobacteria</taxon>
        <taxon>Enterobacterales</taxon>
        <taxon>Morganellaceae</taxon>
        <taxon>Proteus</taxon>
    </lineage>
</organism>
<dbReference type="SMART" id="SM00829">
    <property type="entry name" value="PKS_ER"/>
    <property type="match status" value="1"/>
</dbReference>
<accession>A0A6G6SIB5</accession>
<dbReference type="Gene3D" id="3.90.180.10">
    <property type="entry name" value="Medium-chain alcohol dehydrogenases, catalytic domain"/>
    <property type="match status" value="1"/>
</dbReference>
<dbReference type="CDD" id="cd05276">
    <property type="entry name" value="p53_inducible_oxidoreductase"/>
    <property type="match status" value="1"/>
</dbReference>